<feature type="domain" description="Acyl-CoA thioesterase-like N-terminal HotDog" evidence="1">
    <location>
        <begin position="28"/>
        <end position="108"/>
    </location>
</feature>
<dbReference type="Pfam" id="PF13622">
    <property type="entry name" value="4HBT_3"/>
    <property type="match status" value="1"/>
</dbReference>
<dbReference type="InterPro" id="IPR042171">
    <property type="entry name" value="Acyl-CoA_hotdog"/>
</dbReference>
<evidence type="ECO:0000259" key="1">
    <source>
        <dbReference type="Pfam" id="PF13622"/>
    </source>
</evidence>
<dbReference type="PANTHER" id="PTHR38110">
    <property type="entry name" value="CHROMOSOME 23, WHOLE GENOME SHOTGUN SEQUENCE"/>
    <property type="match status" value="1"/>
</dbReference>
<evidence type="ECO:0000259" key="2">
    <source>
        <dbReference type="Pfam" id="PF20789"/>
    </source>
</evidence>
<feature type="domain" description="Acyl-CoA thioesterase-like C-terminal" evidence="2">
    <location>
        <begin position="131"/>
        <end position="267"/>
    </location>
</feature>
<dbReference type="SUPFAM" id="SSF54637">
    <property type="entry name" value="Thioesterase/thiol ester dehydrase-isomerase"/>
    <property type="match status" value="2"/>
</dbReference>
<name>A0A140DZX4_9BACT</name>
<dbReference type="InterPro" id="IPR052389">
    <property type="entry name" value="Sec_Metab_Biosynth-Assoc"/>
</dbReference>
<protein>
    <recommendedName>
        <fullName evidence="4">TesB-like acyl-CoA thioesterase 3</fullName>
    </recommendedName>
</protein>
<dbReference type="PANTHER" id="PTHR38110:SF1">
    <property type="entry name" value="THIOESTERASE DOMAIN-CONTAINING PROTEIN"/>
    <property type="match status" value="1"/>
</dbReference>
<dbReference type="InterPro" id="IPR049449">
    <property type="entry name" value="TesB_ACOT8-like_N"/>
</dbReference>
<dbReference type="Gene3D" id="2.40.160.210">
    <property type="entry name" value="Acyl-CoA thioesterase, double hotdog domain"/>
    <property type="match status" value="1"/>
</dbReference>
<dbReference type="AlphaFoldDB" id="A0A140DZX4"/>
<accession>A0A140DZX4</accession>
<evidence type="ECO:0008006" key="4">
    <source>
        <dbReference type="Google" id="ProtNLM"/>
    </source>
</evidence>
<dbReference type="Pfam" id="PF20789">
    <property type="entry name" value="4HBT_3C"/>
    <property type="match status" value="1"/>
</dbReference>
<dbReference type="EMBL" id="KU144995">
    <property type="protein sequence ID" value="AMK59586.1"/>
    <property type="molecule type" value="Genomic_DNA"/>
</dbReference>
<dbReference type="InterPro" id="IPR029069">
    <property type="entry name" value="HotDog_dom_sf"/>
</dbReference>
<reference evidence="3" key="1">
    <citation type="journal article" date="2016" name="Appl. Environ. Microbiol.">
        <title>Functional Metagenomics of a Biostimulated Petroleum-Contaminated Soil Reveals an Extraordinary Diversity of Extradiol Dioxygenases.</title>
        <authorList>
            <person name="Terron-Gonzalez L."/>
            <person name="Martin-Cabello G."/>
            <person name="Ferrer M."/>
            <person name="Santero E."/>
        </authorList>
    </citation>
    <scope>NUCLEOTIDE SEQUENCE</scope>
</reference>
<organism evidence="3">
    <name type="scientific">uncultured bacterium UPO75</name>
    <dbReference type="NCBI Taxonomy" id="1776992"/>
    <lineage>
        <taxon>Bacteria</taxon>
        <taxon>environmental samples</taxon>
    </lineage>
</organism>
<proteinExistence type="predicted"/>
<evidence type="ECO:0000313" key="3">
    <source>
        <dbReference type="EMBL" id="AMK59586.1"/>
    </source>
</evidence>
<sequence length="275" mass="28919">MREGEGGRFGQDTRLVPTGDGGFVGELAGAWAIGAVPNGGYVMAVACRALAAALDLPHPASVTGHYLLPTEPGPVRVETEVIRRGRRIGTAMARLIQQGRERARFLGAFTDFAGSAGIDLAVAHAPVLPEPERCVPMAQLIPRAAAIHEQLIARLDPATASHWHSGDPSAEPELRAWLGFADGTAPDVFSLPLFADALPPPLFRRVGFAGWVPTVELTVHVQQVPAPGLLRAGFVTHHVAGGLLHEDGKLWDSRGRLVALSRQLAIIGGPAAGKG</sequence>
<dbReference type="InterPro" id="IPR049450">
    <property type="entry name" value="ACOT8-like_C"/>
</dbReference>